<protein>
    <recommendedName>
        <fullName evidence="3">Dual-action HEIGH metallo-peptidase</fullName>
    </recommendedName>
</protein>
<comment type="caution">
    <text evidence="1">The sequence shown here is derived from an EMBL/GenBank/DDBJ whole genome shotgun (WGS) entry which is preliminary data.</text>
</comment>
<dbReference type="EMBL" id="CAXJRC010000022">
    <property type="protein sequence ID" value="CAL2107011.1"/>
    <property type="molecule type" value="Genomic_DNA"/>
</dbReference>
<evidence type="ECO:0008006" key="3">
    <source>
        <dbReference type="Google" id="ProtNLM"/>
    </source>
</evidence>
<dbReference type="SUPFAM" id="SSF55486">
    <property type="entry name" value="Metalloproteases ('zincins'), catalytic domain"/>
    <property type="match status" value="1"/>
</dbReference>
<keyword evidence="2" id="KW-1185">Reference proteome</keyword>
<dbReference type="Gene3D" id="3.40.390.10">
    <property type="entry name" value="Collagenase (Catalytic Domain)"/>
    <property type="match status" value="1"/>
</dbReference>
<proteinExistence type="predicted"/>
<accession>A0ABM9PMU1</accession>
<gene>
    <name evidence="1" type="ORF">T190115A13A_20291</name>
</gene>
<dbReference type="NCBIfam" id="NF038128">
    <property type="entry name" value="choice_anch_J"/>
    <property type="match status" value="1"/>
</dbReference>
<evidence type="ECO:0000313" key="1">
    <source>
        <dbReference type="EMBL" id="CAL2107011.1"/>
    </source>
</evidence>
<name>A0ABM9PMU1_9FLAO</name>
<sequence length="438" mass="48486">MKTFFTVTYAILLFISCNDTNEVDLIETPEIQQELLKTDCFHTSTKGNTNTQQRDIIQNDLNYYWTNNTVSLTNSQNITYRLAGNHINTYENAISNAAAVLNALSNSINITLAPTNALANTVDITINCNDTGRTWGQFPNNNNIGRQIDLGEGAFRIRDNQRWLTRLIIHEFLHTLGLRHPVNNAPTNSNRININSQITRSTIMYSPGVNSVPGNIGNLNGTDTGHFTIADLEAINTRYPVTAIPSITNTENDGSFMIHWADFTKTSLGDWTALNNSEPQGALSSFRFDNGNGARSNKTTSYIVGTSETSNWLISPKLYIKAGDQITFRVRAASGTTESYFELRLSDAVNNIQGPTPNNNNANDVGSFNTLLRTTVQGASSAWNFPNNNGWQRYTVTIPNSVGNNRQLRKIALIHKSDNDKNTGVFHINYVGITGSSF</sequence>
<reference evidence="1 2" key="1">
    <citation type="submission" date="2024-05" db="EMBL/GenBank/DDBJ databases">
        <authorList>
            <person name="Duchaud E."/>
        </authorList>
    </citation>
    <scope>NUCLEOTIDE SEQUENCE [LARGE SCALE GENOMIC DNA]</scope>
    <source>
        <strain evidence="1">Ena-SAMPLE-TAB-13-05-2024-13:56:06:370-140305</strain>
    </source>
</reference>
<dbReference type="Proteomes" id="UP001497602">
    <property type="component" value="Unassembled WGS sequence"/>
</dbReference>
<dbReference type="Gene3D" id="2.60.120.200">
    <property type="match status" value="1"/>
</dbReference>
<dbReference type="PROSITE" id="PS51257">
    <property type="entry name" value="PROKAR_LIPOPROTEIN"/>
    <property type="match status" value="1"/>
</dbReference>
<organism evidence="1 2">
    <name type="scientific">Tenacibaculum vairaonense</name>
    <dbReference type="NCBI Taxonomy" id="3137860"/>
    <lineage>
        <taxon>Bacteria</taxon>
        <taxon>Pseudomonadati</taxon>
        <taxon>Bacteroidota</taxon>
        <taxon>Flavobacteriia</taxon>
        <taxon>Flavobacteriales</taxon>
        <taxon>Flavobacteriaceae</taxon>
        <taxon>Tenacibaculum</taxon>
    </lineage>
</organism>
<evidence type="ECO:0000313" key="2">
    <source>
        <dbReference type="Proteomes" id="UP001497602"/>
    </source>
</evidence>
<dbReference type="InterPro" id="IPR024079">
    <property type="entry name" value="MetalloPept_cat_dom_sf"/>
</dbReference>